<feature type="region of interest" description="Disordered" evidence="2">
    <location>
        <begin position="124"/>
        <end position="145"/>
    </location>
</feature>
<dbReference type="AlphaFoldDB" id="A0AAW1PZW5"/>
<evidence type="ECO:0000256" key="1">
    <source>
        <dbReference type="ARBA" id="ARBA00023284"/>
    </source>
</evidence>
<organism evidence="3 4">
    <name type="scientific">Symbiochloris irregularis</name>
    <dbReference type="NCBI Taxonomy" id="706552"/>
    <lineage>
        <taxon>Eukaryota</taxon>
        <taxon>Viridiplantae</taxon>
        <taxon>Chlorophyta</taxon>
        <taxon>core chlorophytes</taxon>
        <taxon>Trebouxiophyceae</taxon>
        <taxon>Trebouxiales</taxon>
        <taxon>Trebouxiaceae</taxon>
        <taxon>Symbiochloris</taxon>
    </lineage>
</organism>
<dbReference type="Gene3D" id="3.40.30.10">
    <property type="entry name" value="Glutaredoxin"/>
    <property type="match status" value="1"/>
</dbReference>
<protein>
    <submittedName>
        <fullName evidence="3">Uncharacterized protein</fullName>
    </submittedName>
</protein>
<keyword evidence="4" id="KW-1185">Reference proteome</keyword>
<dbReference type="InterPro" id="IPR004480">
    <property type="entry name" value="Monothiol_GRX-rel"/>
</dbReference>
<evidence type="ECO:0000256" key="2">
    <source>
        <dbReference type="SAM" id="MobiDB-lite"/>
    </source>
</evidence>
<dbReference type="SUPFAM" id="SSF52833">
    <property type="entry name" value="Thioredoxin-like"/>
    <property type="match status" value="1"/>
</dbReference>
<proteinExistence type="predicted"/>
<dbReference type="InterPro" id="IPR036249">
    <property type="entry name" value="Thioredoxin-like_sf"/>
</dbReference>
<name>A0AAW1PZW5_9CHLO</name>
<dbReference type="PANTHER" id="PTHR10293">
    <property type="entry name" value="GLUTAREDOXIN FAMILY MEMBER"/>
    <property type="match status" value="1"/>
</dbReference>
<dbReference type="Proteomes" id="UP001465755">
    <property type="component" value="Unassembled WGS sequence"/>
</dbReference>
<gene>
    <name evidence="3" type="ORF">WJX73_003632</name>
</gene>
<dbReference type="PANTHER" id="PTHR10293:SF16">
    <property type="entry name" value="GLUTAREDOXIN-RELATED PROTEIN 5, MITOCHONDRIAL"/>
    <property type="match status" value="1"/>
</dbReference>
<accession>A0AAW1PZW5</accession>
<evidence type="ECO:0000313" key="3">
    <source>
        <dbReference type="EMBL" id="KAK9813374.1"/>
    </source>
</evidence>
<comment type="caution">
    <text evidence="3">The sequence shown here is derived from an EMBL/GenBank/DDBJ whole genome shotgun (WGS) entry which is preliminary data.</text>
</comment>
<sequence>MLRLFRRASQRHQDIASARLLGWPASKTSAAADGVYSDEKPSAYVESPTTVEEKIMQHVGDNRVFLYMKGTPEAPKDGDSTTLCGLLREYGVKFGSADLYIDGEFVGDCESLVGMHEEGNLKALLSDEHGPHGPQGGKTGDRGGA</sequence>
<evidence type="ECO:0000313" key="4">
    <source>
        <dbReference type="Proteomes" id="UP001465755"/>
    </source>
</evidence>
<dbReference type="EMBL" id="JALJOQ010000005">
    <property type="protein sequence ID" value="KAK9813374.1"/>
    <property type="molecule type" value="Genomic_DNA"/>
</dbReference>
<keyword evidence="1" id="KW-0676">Redox-active center</keyword>
<reference evidence="3 4" key="1">
    <citation type="journal article" date="2024" name="Nat. Commun.">
        <title>Phylogenomics reveals the evolutionary origins of lichenization in chlorophyte algae.</title>
        <authorList>
            <person name="Puginier C."/>
            <person name="Libourel C."/>
            <person name="Otte J."/>
            <person name="Skaloud P."/>
            <person name="Haon M."/>
            <person name="Grisel S."/>
            <person name="Petersen M."/>
            <person name="Berrin J.G."/>
            <person name="Delaux P.M."/>
            <person name="Dal Grande F."/>
            <person name="Keller J."/>
        </authorList>
    </citation>
    <scope>NUCLEOTIDE SEQUENCE [LARGE SCALE GENOMIC DNA]</scope>
    <source>
        <strain evidence="3 4">SAG 2036</strain>
    </source>
</reference>